<comment type="similarity">
    <text evidence="1">Belongs to the aldose epimerase family.</text>
</comment>
<dbReference type="PANTHER" id="PTHR10091">
    <property type="entry name" value="ALDOSE-1-EPIMERASE"/>
    <property type="match status" value="1"/>
</dbReference>
<proteinExistence type="inferred from homology"/>
<reference evidence="5 6" key="2">
    <citation type="journal article" date="2021" name="Curr. Genet.">
        <title>Genetic response to nitrogen starvation in the aggressive Eucalyptus foliar pathogen Teratosphaeria destructans.</title>
        <authorList>
            <person name="Havenga M."/>
            <person name="Wingfield B.D."/>
            <person name="Wingfield M.J."/>
            <person name="Dreyer L.L."/>
            <person name="Roets F."/>
            <person name="Aylward J."/>
        </authorList>
    </citation>
    <scope>NUCLEOTIDE SEQUENCE [LARGE SCALE GENOMIC DNA]</scope>
    <source>
        <strain evidence="5">CMW44962</strain>
    </source>
</reference>
<gene>
    <name evidence="5" type="ORF">Tdes44962_MAKER03841</name>
</gene>
<evidence type="ECO:0000256" key="1">
    <source>
        <dbReference type="ARBA" id="ARBA00006206"/>
    </source>
</evidence>
<dbReference type="OrthoDB" id="274691at2759"/>
<evidence type="ECO:0000256" key="4">
    <source>
        <dbReference type="SAM" id="MobiDB-lite"/>
    </source>
</evidence>
<dbReference type="PANTHER" id="PTHR10091:SF6">
    <property type="entry name" value="1-EPIMERASE, PUTATIVE (AFU_ORTHOLOGUE AFUA_3G13240)-RELATED"/>
    <property type="match status" value="1"/>
</dbReference>
<evidence type="ECO:0000256" key="3">
    <source>
        <dbReference type="ARBA" id="ARBA00023277"/>
    </source>
</evidence>
<dbReference type="Gene3D" id="2.70.98.10">
    <property type="match status" value="1"/>
</dbReference>
<name>A0A9W7SNW2_9PEZI</name>
<organism evidence="5 6">
    <name type="scientific">Teratosphaeria destructans</name>
    <dbReference type="NCBI Taxonomy" id="418781"/>
    <lineage>
        <taxon>Eukaryota</taxon>
        <taxon>Fungi</taxon>
        <taxon>Dikarya</taxon>
        <taxon>Ascomycota</taxon>
        <taxon>Pezizomycotina</taxon>
        <taxon>Dothideomycetes</taxon>
        <taxon>Dothideomycetidae</taxon>
        <taxon>Mycosphaerellales</taxon>
        <taxon>Teratosphaeriaceae</taxon>
        <taxon>Teratosphaeria</taxon>
    </lineage>
</organism>
<dbReference type="GO" id="GO:0033499">
    <property type="term" value="P:galactose catabolic process via UDP-galactose, Leloir pathway"/>
    <property type="evidence" value="ECO:0007669"/>
    <property type="project" value="TreeGrafter"/>
</dbReference>
<feature type="compositionally biased region" description="Polar residues" evidence="4">
    <location>
        <begin position="39"/>
        <end position="49"/>
    </location>
</feature>
<dbReference type="GO" id="GO:0030246">
    <property type="term" value="F:carbohydrate binding"/>
    <property type="evidence" value="ECO:0007669"/>
    <property type="project" value="InterPro"/>
</dbReference>
<evidence type="ECO:0000313" key="5">
    <source>
        <dbReference type="EMBL" id="KAH9825918.1"/>
    </source>
</evidence>
<dbReference type="FunFam" id="2.70.98.10:FF:000014">
    <property type="entry name" value="Aldose 1-epimerase, putative"/>
    <property type="match status" value="1"/>
</dbReference>
<dbReference type="SUPFAM" id="SSF74650">
    <property type="entry name" value="Galactose mutarotase-like"/>
    <property type="match status" value="1"/>
</dbReference>
<comment type="caution">
    <text evidence="5">The sequence shown here is derived from an EMBL/GenBank/DDBJ whole genome shotgun (WGS) entry which is preliminary data.</text>
</comment>
<keyword evidence="3" id="KW-0119">Carbohydrate metabolism</keyword>
<dbReference type="GO" id="GO:0004034">
    <property type="term" value="F:aldose 1-epimerase activity"/>
    <property type="evidence" value="ECO:0007669"/>
    <property type="project" value="TreeGrafter"/>
</dbReference>
<evidence type="ECO:0000256" key="2">
    <source>
        <dbReference type="ARBA" id="ARBA00023235"/>
    </source>
</evidence>
<dbReference type="InterPro" id="IPR011013">
    <property type="entry name" value="Gal_mutarotase_sf_dom"/>
</dbReference>
<dbReference type="EMBL" id="RIBY02002056">
    <property type="protein sequence ID" value="KAH9825918.1"/>
    <property type="molecule type" value="Genomic_DNA"/>
</dbReference>
<dbReference type="AlphaFoldDB" id="A0A9W7SNW2"/>
<sequence>MIIVVGGNHDPGSWLTCGETARDDGRQDATPPGPRIYSPPTSASRSITRGSGHVVGGDRIVEDMRPNWTCVALLPALAWAQGSGYGALPTIAGNSSGADAKGKYEIASEGIRARFIPYGASVSNLFITDVHGVERDIVLGFDNASYYSESRLHPHLNGVPGRYANRIKNGTFEIDGTTYHVDLNDNDGLDTLHGGSDGWDYRNWTVAAHTSDSITFTLVDPDGKEGFPGEVKAAVTYTLTPHQWHIRMSALSMTKKTPIMLSSHTYWNLDGFQNPDTDLALNHTLYLPYGGLRTDVDPILIPTGDLLANKKDSVNDFWSRPKPLGANFTSPDLLGNCGFNCTGYDNCYIFNRGAYGPYNWRQAPVATLASPFSGIQIDIYTNQDAFQVYTCNFQNGSLALKETQGFFDDPSRPRVTQQYGCLVMEVQDWIDGINHPEWGRSSKQIFGPGDGPYVLQATYDFSLNHSLAAAT</sequence>
<accession>A0A9W7SNW2</accession>
<dbReference type="GO" id="GO:0006006">
    <property type="term" value="P:glucose metabolic process"/>
    <property type="evidence" value="ECO:0007669"/>
    <property type="project" value="TreeGrafter"/>
</dbReference>
<dbReference type="Pfam" id="PF01263">
    <property type="entry name" value="Aldose_epim"/>
    <property type="match status" value="1"/>
</dbReference>
<dbReference type="InterPro" id="IPR047215">
    <property type="entry name" value="Galactose_mutarotase-like"/>
</dbReference>
<dbReference type="Proteomes" id="UP001138500">
    <property type="component" value="Unassembled WGS sequence"/>
</dbReference>
<dbReference type="CDD" id="cd09019">
    <property type="entry name" value="galactose_mutarotase_like"/>
    <property type="match status" value="1"/>
</dbReference>
<dbReference type="InterPro" id="IPR014718">
    <property type="entry name" value="GH-type_carb-bd"/>
</dbReference>
<protein>
    <submittedName>
        <fullName evidence="5">Galactose mutarotase-like protein</fullName>
    </submittedName>
</protein>
<feature type="region of interest" description="Disordered" evidence="4">
    <location>
        <begin position="14"/>
        <end position="51"/>
    </location>
</feature>
<keyword evidence="6" id="KW-1185">Reference proteome</keyword>
<keyword evidence="2" id="KW-0413">Isomerase</keyword>
<dbReference type="InterPro" id="IPR008183">
    <property type="entry name" value="Aldose_1/G6P_1-epimerase"/>
</dbReference>
<reference evidence="5 6" key="1">
    <citation type="journal article" date="2018" name="IMA Fungus">
        <title>IMA Genome-F 10: Nine draft genome sequences of Claviceps purpurea s.lat., including C. arundinis, C. humidiphila, and C. cf. spartinae, pseudomolecules for the pitch canker pathogen Fusarium circinatum, draft genome of Davidsoniella eucalypti, Grosmannia galeiformis, Quambalaria eucalypti, and Teratosphaeria destructans.</title>
        <authorList>
            <person name="Wingfield B.D."/>
            <person name="Liu M."/>
            <person name="Nguyen H.D."/>
            <person name="Lane F.A."/>
            <person name="Morgan S.W."/>
            <person name="De Vos L."/>
            <person name="Wilken P.M."/>
            <person name="Duong T.A."/>
            <person name="Aylward J."/>
            <person name="Coetzee M.P."/>
            <person name="Dadej K."/>
            <person name="De Beer Z.W."/>
            <person name="Findlay W."/>
            <person name="Havenga M."/>
            <person name="Kolarik M."/>
            <person name="Menzies J.G."/>
            <person name="Naidoo K."/>
            <person name="Pochopski O."/>
            <person name="Shoukouhi P."/>
            <person name="Santana Q.C."/>
            <person name="Seifert K.A."/>
            <person name="Soal N."/>
            <person name="Steenkamp E.T."/>
            <person name="Tatham C.T."/>
            <person name="van der Nest M.A."/>
            <person name="Wingfield M.J."/>
        </authorList>
    </citation>
    <scope>NUCLEOTIDE SEQUENCE [LARGE SCALE GENOMIC DNA]</scope>
    <source>
        <strain evidence="5">CMW44962</strain>
    </source>
</reference>
<evidence type="ECO:0000313" key="6">
    <source>
        <dbReference type="Proteomes" id="UP001138500"/>
    </source>
</evidence>